<dbReference type="EMBL" id="VFLP01000088">
    <property type="protein sequence ID" value="TRX88437.1"/>
    <property type="molecule type" value="Genomic_DNA"/>
</dbReference>
<evidence type="ECO:0000313" key="1">
    <source>
        <dbReference type="EMBL" id="TRX88437.1"/>
    </source>
</evidence>
<protein>
    <submittedName>
        <fullName evidence="1">Uncharacterized protein</fullName>
    </submittedName>
</protein>
<comment type="caution">
    <text evidence="1">The sequence shown here is derived from an EMBL/GenBank/DDBJ whole genome shotgun (WGS) entry which is preliminary data.</text>
</comment>
<reference evidence="2" key="1">
    <citation type="submission" date="2019-06" db="EMBL/GenBank/DDBJ databases">
        <title>Draft genome sequence of the griseofulvin-producing fungus Xylaria cubensis strain G536.</title>
        <authorList>
            <person name="Mead M.E."/>
            <person name="Raja H.A."/>
            <person name="Steenwyk J.L."/>
            <person name="Knowles S.L."/>
            <person name="Oberlies N.H."/>
            <person name="Rokas A."/>
        </authorList>
    </citation>
    <scope>NUCLEOTIDE SEQUENCE [LARGE SCALE GENOMIC DNA]</scope>
    <source>
        <strain evidence="2">G536</strain>
    </source>
</reference>
<evidence type="ECO:0000313" key="2">
    <source>
        <dbReference type="Proteomes" id="UP000319160"/>
    </source>
</evidence>
<sequence>MPQFIFVELPTFRIKDKNGNTVTLSNRHLGRVISLLQYVRSCLRTDSDYTLDLAASFLFSNQETNLWSAVHTPNSHHAEENLLLAYFNSFDSPGAFPIVDALLLRSKPCSSCMEYFSLNGKQLRPLDDGTGTGTMTAAGPFRAKFTPRVDKTYTPVFYLARSLDSTQRGNLWLQLAQMWTGGLGLVLESSAAVARGEMYYLFGDGTAPWYALNGQENMSDTEIAEAITRQELSPLYWIGSFAGLYDHKVSREKMANGIHQGYAGL</sequence>
<gene>
    <name evidence="1" type="ORF">FHL15_010693</name>
</gene>
<accession>A0A553HKF9</accession>
<dbReference type="OrthoDB" id="5237084at2759"/>
<organism evidence="1 2">
    <name type="scientific">Xylaria flabelliformis</name>
    <dbReference type="NCBI Taxonomy" id="2512241"/>
    <lineage>
        <taxon>Eukaryota</taxon>
        <taxon>Fungi</taxon>
        <taxon>Dikarya</taxon>
        <taxon>Ascomycota</taxon>
        <taxon>Pezizomycotina</taxon>
        <taxon>Sordariomycetes</taxon>
        <taxon>Xylariomycetidae</taxon>
        <taxon>Xylariales</taxon>
        <taxon>Xylariaceae</taxon>
        <taxon>Xylaria</taxon>
    </lineage>
</organism>
<keyword evidence="2" id="KW-1185">Reference proteome</keyword>
<dbReference type="Proteomes" id="UP000319160">
    <property type="component" value="Unassembled WGS sequence"/>
</dbReference>
<dbReference type="AlphaFoldDB" id="A0A553HKF9"/>
<proteinExistence type="predicted"/>
<name>A0A553HKF9_9PEZI</name>